<reference evidence="3" key="1">
    <citation type="submission" date="2016-02" db="EMBL/GenBank/DDBJ databases">
        <authorList>
            <person name="Holder M.E."/>
            <person name="Ajami N.J."/>
            <person name="Petrosino J.F."/>
        </authorList>
    </citation>
    <scope>NUCLEOTIDE SEQUENCE [LARGE SCALE GENOMIC DNA]</scope>
    <source>
        <strain evidence="3">CCUG 45958</strain>
    </source>
</reference>
<keyword evidence="1" id="KW-1133">Transmembrane helix</keyword>
<dbReference type="Proteomes" id="UP000069241">
    <property type="component" value="Chromosome"/>
</dbReference>
<evidence type="ECO:0000313" key="3">
    <source>
        <dbReference type="Proteomes" id="UP000069241"/>
    </source>
</evidence>
<feature type="transmembrane region" description="Helical" evidence="1">
    <location>
        <begin position="121"/>
        <end position="141"/>
    </location>
</feature>
<dbReference type="STRING" id="44742.AXF13_08745"/>
<sequence>MNTVDLKKEIKASPAQLRYADTLFYGALIGFVLMLVTYALYVLGVLEPQVPLTELPRLWTGSAADYRAAGHIPQGWGWLALVGKGDICNFLGIVFLAALTIICFLQLAWSLIRRKQWLMTTIALLEVLVLSLAASGILVAGGH</sequence>
<keyword evidence="3" id="KW-1185">Reference proteome</keyword>
<dbReference type="KEGG" id="dfi:AXF13_08745"/>
<accession>A0A0X8JK10</accession>
<evidence type="ECO:0000313" key="2">
    <source>
        <dbReference type="EMBL" id="AMD90204.1"/>
    </source>
</evidence>
<dbReference type="RefSeq" id="WP_062252653.1">
    <property type="nucleotide sequence ID" value="NZ_CP014229.1"/>
</dbReference>
<feature type="transmembrane region" description="Helical" evidence="1">
    <location>
        <begin position="90"/>
        <end position="109"/>
    </location>
</feature>
<proteinExistence type="predicted"/>
<dbReference type="AlphaFoldDB" id="A0A0X8JK10"/>
<dbReference type="EMBL" id="CP014229">
    <property type="protein sequence ID" value="AMD90204.1"/>
    <property type="molecule type" value="Genomic_DNA"/>
</dbReference>
<evidence type="ECO:0000256" key="1">
    <source>
        <dbReference type="SAM" id="Phobius"/>
    </source>
</evidence>
<feature type="transmembrane region" description="Helical" evidence="1">
    <location>
        <begin position="23"/>
        <end position="46"/>
    </location>
</feature>
<evidence type="ECO:0008006" key="4">
    <source>
        <dbReference type="Google" id="ProtNLM"/>
    </source>
</evidence>
<organism evidence="2 3">
    <name type="scientific">Desulfovibrio fairfieldensis</name>
    <dbReference type="NCBI Taxonomy" id="44742"/>
    <lineage>
        <taxon>Bacteria</taxon>
        <taxon>Pseudomonadati</taxon>
        <taxon>Thermodesulfobacteriota</taxon>
        <taxon>Desulfovibrionia</taxon>
        <taxon>Desulfovibrionales</taxon>
        <taxon>Desulfovibrionaceae</taxon>
        <taxon>Desulfovibrio</taxon>
    </lineage>
</organism>
<gene>
    <name evidence="2" type="ORF">AXF13_08745</name>
</gene>
<name>A0A0X8JK10_9BACT</name>
<protein>
    <recommendedName>
        <fullName evidence="4">DUF1634 domain-containing protein</fullName>
    </recommendedName>
</protein>
<keyword evidence="1" id="KW-0812">Transmembrane</keyword>
<keyword evidence="1" id="KW-0472">Membrane</keyword>